<dbReference type="Pfam" id="PF13508">
    <property type="entry name" value="Acetyltransf_7"/>
    <property type="match status" value="1"/>
</dbReference>
<dbReference type="InterPro" id="IPR000182">
    <property type="entry name" value="GNAT_dom"/>
</dbReference>
<evidence type="ECO:0000256" key="2">
    <source>
        <dbReference type="ARBA" id="ARBA00022679"/>
    </source>
</evidence>
<dbReference type="InterPro" id="IPR029063">
    <property type="entry name" value="SAM-dependent_MTases_sf"/>
</dbReference>
<dbReference type="CDD" id="cd04301">
    <property type="entry name" value="NAT_SF"/>
    <property type="match status" value="1"/>
</dbReference>
<protein>
    <submittedName>
        <fullName evidence="6">Acetyltransferase (GNAT) family protein</fullName>
    </submittedName>
</protein>
<organism evidence="6">
    <name type="scientific">Candidatus Kentrum sp. FW</name>
    <dbReference type="NCBI Taxonomy" id="2126338"/>
    <lineage>
        <taxon>Bacteria</taxon>
        <taxon>Pseudomonadati</taxon>
        <taxon>Pseudomonadota</taxon>
        <taxon>Gammaproteobacteria</taxon>
        <taxon>Candidatus Kentrum</taxon>
    </lineage>
</organism>
<dbReference type="CDD" id="cd02440">
    <property type="entry name" value="AdoMet_MTases"/>
    <property type="match status" value="1"/>
</dbReference>
<evidence type="ECO:0000256" key="1">
    <source>
        <dbReference type="ARBA" id="ARBA00022603"/>
    </source>
</evidence>
<name>A0A450U363_9GAMM</name>
<dbReference type="GO" id="GO:0016747">
    <property type="term" value="F:acyltransferase activity, transferring groups other than amino-acyl groups"/>
    <property type="evidence" value="ECO:0007669"/>
    <property type="project" value="InterPro"/>
</dbReference>
<accession>A0A450U363</accession>
<dbReference type="Gene3D" id="2.20.25.110">
    <property type="entry name" value="S-adenosyl-L-methionine-dependent methyltransferases"/>
    <property type="match status" value="1"/>
</dbReference>
<keyword evidence="2 6" id="KW-0808">Transferase</keyword>
<keyword evidence="3" id="KW-0949">S-adenosyl-L-methionine</keyword>
<dbReference type="Pfam" id="PF13649">
    <property type="entry name" value="Methyltransf_25"/>
    <property type="match status" value="1"/>
</dbReference>
<evidence type="ECO:0000256" key="3">
    <source>
        <dbReference type="ARBA" id="ARBA00022691"/>
    </source>
</evidence>
<dbReference type="GO" id="GO:0008168">
    <property type="term" value="F:methyltransferase activity"/>
    <property type="evidence" value="ECO:0007669"/>
    <property type="project" value="UniProtKB-KW"/>
</dbReference>
<dbReference type="SUPFAM" id="SSF55729">
    <property type="entry name" value="Acyl-CoA N-acyltransferases (Nat)"/>
    <property type="match status" value="1"/>
</dbReference>
<keyword evidence="1" id="KW-0489">Methyltransferase</keyword>
<evidence type="ECO:0000259" key="4">
    <source>
        <dbReference type="Pfam" id="PF13508"/>
    </source>
</evidence>
<dbReference type="Gene3D" id="3.40.630.30">
    <property type="match status" value="1"/>
</dbReference>
<dbReference type="GO" id="GO:0032259">
    <property type="term" value="P:methylation"/>
    <property type="evidence" value="ECO:0007669"/>
    <property type="project" value="UniProtKB-KW"/>
</dbReference>
<proteinExistence type="predicted"/>
<reference evidence="6" key="1">
    <citation type="submission" date="2019-02" db="EMBL/GenBank/DDBJ databases">
        <authorList>
            <person name="Gruber-Vodicka R. H."/>
            <person name="Seah K. B. B."/>
        </authorList>
    </citation>
    <scope>NUCLEOTIDE SEQUENCE</scope>
    <source>
        <strain evidence="6">BECK_BZ131</strain>
    </source>
</reference>
<sequence length="542" mass="61986">MRGGSAQRGCDVVMDIENVQYEQLPADFAINDNGSLLEECSGLYSNHYGRWSKDAPYAAGNRIKLSTDKLRTCWLENKNANLYTARLESKLIGYAIAIRKEYENYGVFSWVTQLVVHEDYRNQGIAKRLLFSIWVRSDDFAWGLLTANPYAIRALEKATRRRCNPERITRNHKKLFNIAREQLGNCYRINKDSTQIRVDKTGSKIDTKFFIDHSEVPEMIRAAASNGTPWVLGDLEEGWEWFAFTFQDQEQLKLTGDEIEGMIRASDQVAQKAYSRMLLDKGHKWAGHTDKEVEFIIEKCALTPGKTVLDMGCGLGRHALKLAERGLQITGIDYIPEFIERAKREAKNRKLETVRFIGGDGRELESDECYDAVVCLYDVIGSFIDEEENRKILGNIARHLKPDGVAIITVMNHELTIRLAQDRFPGHIFSFDSEPNRVLDLEPAGIMEETGNIFDPEHYLVDENTHIVYRREQFTNGEKLPEQLIVMDKRYTEQEITDLCEAAGLAVQWAKYVGAGRWDDSLEPTEKAAKEIMVFCKKRRGG</sequence>
<feature type="domain" description="N-acetyltransferase" evidence="4">
    <location>
        <begin position="80"/>
        <end position="131"/>
    </location>
</feature>
<dbReference type="EMBL" id="CAADFE010000130">
    <property type="protein sequence ID" value="VFJ77581.1"/>
    <property type="molecule type" value="Genomic_DNA"/>
</dbReference>
<dbReference type="PANTHER" id="PTHR43464">
    <property type="entry name" value="METHYLTRANSFERASE"/>
    <property type="match status" value="1"/>
</dbReference>
<feature type="domain" description="Methyltransferase" evidence="5">
    <location>
        <begin position="308"/>
        <end position="404"/>
    </location>
</feature>
<dbReference type="SUPFAM" id="SSF53335">
    <property type="entry name" value="S-adenosyl-L-methionine-dependent methyltransferases"/>
    <property type="match status" value="1"/>
</dbReference>
<dbReference type="InterPro" id="IPR041698">
    <property type="entry name" value="Methyltransf_25"/>
</dbReference>
<dbReference type="Gene3D" id="3.40.50.150">
    <property type="entry name" value="Vaccinia Virus protein VP39"/>
    <property type="match status" value="1"/>
</dbReference>
<dbReference type="InterPro" id="IPR016181">
    <property type="entry name" value="Acyl_CoA_acyltransferase"/>
</dbReference>
<evidence type="ECO:0000313" key="6">
    <source>
        <dbReference type="EMBL" id="VFJ77581.1"/>
    </source>
</evidence>
<dbReference type="AlphaFoldDB" id="A0A450U363"/>
<gene>
    <name evidence="6" type="ORF">BECKFW1821C_GA0114237_11308</name>
</gene>
<evidence type="ECO:0000259" key="5">
    <source>
        <dbReference type="Pfam" id="PF13649"/>
    </source>
</evidence>
<dbReference type="PANTHER" id="PTHR43464:SF19">
    <property type="entry name" value="UBIQUINONE BIOSYNTHESIS O-METHYLTRANSFERASE, MITOCHONDRIAL"/>
    <property type="match status" value="1"/>
</dbReference>